<evidence type="ECO:0000313" key="3">
    <source>
        <dbReference type="EMBL" id="TVX92688.1"/>
    </source>
</evidence>
<dbReference type="AlphaFoldDB" id="A0A559IYI8"/>
<feature type="transmembrane region" description="Helical" evidence="1">
    <location>
        <begin position="226"/>
        <end position="250"/>
    </location>
</feature>
<evidence type="ECO:0000313" key="4">
    <source>
        <dbReference type="Proteomes" id="UP000318102"/>
    </source>
</evidence>
<organism evidence="3 4">
    <name type="scientific">Paenibacillus agilis</name>
    <dbReference type="NCBI Taxonomy" id="3020863"/>
    <lineage>
        <taxon>Bacteria</taxon>
        <taxon>Bacillati</taxon>
        <taxon>Bacillota</taxon>
        <taxon>Bacilli</taxon>
        <taxon>Bacillales</taxon>
        <taxon>Paenibacillaceae</taxon>
        <taxon>Paenibacillus</taxon>
    </lineage>
</organism>
<feature type="transmembrane region" description="Helical" evidence="1">
    <location>
        <begin position="270"/>
        <end position="294"/>
    </location>
</feature>
<dbReference type="PANTHER" id="PTHR34473">
    <property type="entry name" value="UPF0699 TRANSMEMBRANE PROTEIN YDBS"/>
    <property type="match status" value="1"/>
</dbReference>
<evidence type="ECO:0000259" key="2">
    <source>
        <dbReference type="Pfam" id="PF03703"/>
    </source>
</evidence>
<dbReference type="OrthoDB" id="2195155at2"/>
<feature type="transmembrane region" description="Helical" evidence="1">
    <location>
        <begin position="53"/>
        <end position="71"/>
    </location>
</feature>
<feature type="domain" description="YdbS-like PH" evidence="2">
    <location>
        <begin position="71"/>
        <end position="151"/>
    </location>
</feature>
<gene>
    <name evidence="3" type="ORF">FPZ44_06285</name>
</gene>
<dbReference type="RefSeq" id="WP_144988391.1">
    <property type="nucleotide sequence ID" value="NZ_VNJK01000001.1"/>
</dbReference>
<dbReference type="InterPro" id="IPR014529">
    <property type="entry name" value="UCP026631"/>
</dbReference>
<keyword evidence="1" id="KW-1133">Transmembrane helix</keyword>
<dbReference type="Pfam" id="PF03703">
    <property type="entry name" value="bPH_2"/>
    <property type="match status" value="2"/>
</dbReference>
<dbReference type="EMBL" id="VNJK01000001">
    <property type="protein sequence ID" value="TVX92688.1"/>
    <property type="molecule type" value="Genomic_DNA"/>
</dbReference>
<proteinExistence type="predicted"/>
<keyword evidence="1" id="KW-0472">Membrane</keyword>
<dbReference type="PANTHER" id="PTHR34473:SF2">
    <property type="entry name" value="UPF0699 TRANSMEMBRANE PROTEIN YDBT"/>
    <property type="match status" value="1"/>
</dbReference>
<dbReference type="Proteomes" id="UP000318102">
    <property type="component" value="Unassembled WGS sequence"/>
</dbReference>
<feature type="domain" description="YdbS-like PH" evidence="2">
    <location>
        <begin position="299"/>
        <end position="365"/>
    </location>
</feature>
<accession>A0A559IYI8</accession>
<name>A0A559IYI8_9BACL</name>
<reference evidence="3 4" key="1">
    <citation type="submission" date="2019-07" db="EMBL/GenBank/DDBJ databases">
        <authorList>
            <person name="Kim J."/>
        </authorList>
    </citation>
    <scope>NUCLEOTIDE SEQUENCE [LARGE SCALE GENOMIC DNA]</scope>
    <source>
        <strain evidence="3 4">N4</strain>
    </source>
</reference>
<comment type="caution">
    <text evidence="3">The sequence shown here is derived from an EMBL/GenBank/DDBJ whole genome shotgun (WGS) entry which is preliminary data.</text>
</comment>
<evidence type="ECO:0000256" key="1">
    <source>
        <dbReference type="SAM" id="Phobius"/>
    </source>
</evidence>
<dbReference type="PIRSF" id="PIRSF026631">
    <property type="entry name" value="UCP026631"/>
    <property type="match status" value="1"/>
</dbReference>
<keyword evidence="1" id="KW-0812">Transmembrane</keyword>
<feature type="transmembrane region" description="Helical" evidence="1">
    <location>
        <begin position="21"/>
        <end position="41"/>
    </location>
</feature>
<protein>
    <submittedName>
        <fullName evidence="3">PH domain-containing protein</fullName>
    </submittedName>
</protein>
<dbReference type="InterPro" id="IPR005182">
    <property type="entry name" value="YdbS-like_PH"/>
</dbReference>
<keyword evidence="4" id="KW-1185">Reference proteome</keyword>
<sequence>MNDHESVQYTPTRNKLHPAQILLSWLEVIKALIPLIIIVFFDIRDSAQLEWYHAILPGILLFGLFTSYLSWQRFYYVLEHDRVRIHKGILFREERNLYYSRIHSVNVEQPLIHRLLGIARIKIEMPGGKSEGDGVLKAITLDTANELEQWIRSQSSSMKLKKEVEVVGQEQQKLVYDQSDDVNAQSQLASEQHAISSPDVIDNKREHERNTAQTVAYTYKLPLIEVLFASITTVNIGLVITFMLGVISFADDILPAALYDRIISMAQAIFPTWWGIVIVGVIAAWALSTILYILKYGGFQLEFDGSQISISYGLLEKKKHVFRIKRVQAVVVKEGILRQVLGYAEVGLHVVSSNKNEMVILHPFIRKQLLQSWMAEMVPQFNWVEREKRSPKRAIWTFLKWDTLINGLLTAAAVWYFGAVGWWVLLLFVVTVPISYIAHSDEGFTCRDEQLTIWKRDLARYTIFARRKQIVTFQKRSTPLQKKMRLQRMKVKLMGDVGGTSFSTQCLDEHDVEAVWNWFRRDQRLK</sequence>